<dbReference type="KEGG" id="nta:107830131"/>
<dbReference type="GO" id="GO:0004812">
    <property type="term" value="F:aminoacyl-tRNA ligase activity"/>
    <property type="evidence" value="ECO:0007669"/>
    <property type="project" value="InterPro"/>
</dbReference>
<name>A0A1S4DI82_TOBAC</name>
<dbReference type="STRING" id="4097.A0A1S4DI82"/>
<protein>
    <submittedName>
        <fullName evidence="2">Glutamine--tRNA ligase-like</fullName>
    </submittedName>
</protein>
<reference evidence="2" key="1">
    <citation type="submission" date="2025-08" db="UniProtKB">
        <authorList>
            <consortium name="RefSeq"/>
        </authorList>
    </citation>
    <scope>IDENTIFICATION</scope>
</reference>
<evidence type="ECO:0000259" key="1">
    <source>
        <dbReference type="Pfam" id="PF04558"/>
    </source>
</evidence>
<dbReference type="GO" id="GO:0006418">
    <property type="term" value="P:tRNA aminoacylation for protein translation"/>
    <property type="evidence" value="ECO:0007669"/>
    <property type="project" value="InterPro"/>
</dbReference>
<gene>
    <name evidence="2" type="primary">LOC107830131</name>
</gene>
<dbReference type="Pfam" id="PF04558">
    <property type="entry name" value="tRNA_synt_1c_R1"/>
    <property type="match status" value="1"/>
</dbReference>
<dbReference type="PaxDb" id="4097-A0A1S4DI82"/>
<sequence>MVKEEDSKTLELFLKIGLDEKTAKNTLANNKVTTNLTAVIHEAAVTDGCDRTVGNLIYTVATKFPANALNHRPTLLQYIVSTKIKTPAQLEAAFTFLAATASGNLNTQEFDEACGVGKKSCFPKSN</sequence>
<feature type="domain" description="Glutaminyl-tRNA synthetase class Ib non-specific RNA-binding" evidence="1">
    <location>
        <begin position="9"/>
        <end position="117"/>
    </location>
</feature>
<dbReference type="AlphaFoldDB" id="A0A1S4DI82"/>
<dbReference type="OMA" id="NMVKENN"/>
<dbReference type="Gene3D" id="1.10.8.1290">
    <property type="entry name" value="Glutaminyl-tRNA synthetase, non-specific RNA binding region part 1, domain 1"/>
    <property type="match status" value="1"/>
</dbReference>
<proteinExistence type="predicted"/>
<evidence type="ECO:0000313" key="2">
    <source>
        <dbReference type="RefSeq" id="XP_016513098.1"/>
    </source>
</evidence>
<dbReference type="GO" id="GO:0005524">
    <property type="term" value="F:ATP binding"/>
    <property type="evidence" value="ECO:0007669"/>
    <property type="project" value="InterPro"/>
</dbReference>
<dbReference type="InterPro" id="IPR042558">
    <property type="entry name" value="Gln-tRNA-synth_Ib_RNA-bd_N_1"/>
</dbReference>
<accession>A0A1S4DI82</accession>
<dbReference type="GO" id="GO:0005737">
    <property type="term" value="C:cytoplasm"/>
    <property type="evidence" value="ECO:0007669"/>
    <property type="project" value="InterPro"/>
</dbReference>
<dbReference type="InterPro" id="IPR007639">
    <property type="entry name" value="Gln-tRNA-synth_Ib_RNA-bd_N"/>
</dbReference>
<dbReference type="OrthoDB" id="1719539at2759"/>
<dbReference type="FunFam" id="1.10.8.1290:FF:000002">
    <property type="entry name" value="Glutamine--tRNA ligase cytoplasmic"/>
    <property type="match status" value="1"/>
</dbReference>
<dbReference type="RefSeq" id="XP_016513098.1">
    <property type="nucleotide sequence ID" value="XM_016657612.1"/>
</dbReference>
<organism evidence="2">
    <name type="scientific">Nicotiana tabacum</name>
    <name type="common">Common tobacco</name>
    <dbReference type="NCBI Taxonomy" id="4097"/>
    <lineage>
        <taxon>Eukaryota</taxon>
        <taxon>Viridiplantae</taxon>
        <taxon>Streptophyta</taxon>
        <taxon>Embryophyta</taxon>
        <taxon>Tracheophyta</taxon>
        <taxon>Spermatophyta</taxon>
        <taxon>Magnoliopsida</taxon>
        <taxon>eudicotyledons</taxon>
        <taxon>Gunneridae</taxon>
        <taxon>Pentapetalae</taxon>
        <taxon>asterids</taxon>
        <taxon>lamiids</taxon>
        <taxon>Solanales</taxon>
        <taxon>Solanaceae</taxon>
        <taxon>Nicotianoideae</taxon>
        <taxon>Nicotianeae</taxon>
        <taxon>Nicotiana</taxon>
    </lineage>
</organism>
<dbReference type="SMR" id="A0A1S4DI82"/>